<dbReference type="Pfam" id="PF00076">
    <property type="entry name" value="RRM_1"/>
    <property type="match status" value="1"/>
</dbReference>
<dbReference type="InterPro" id="IPR000504">
    <property type="entry name" value="RRM_dom"/>
</dbReference>
<name>A0A1J4K8A9_9EUKA</name>
<accession>A0A1J4K8A9</accession>
<evidence type="ECO:0000256" key="1">
    <source>
        <dbReference type="PROSITE-ProRule" id="PRU00176"/>
    </source>
</evidence>
<dbReference type="VEuPathDB" id="TrichDB:TRFO_24136"/>
<sequence>MTEEFDDRPKEGTIIIDEQQDLCVYDDSRSRHLSAIFGPIVATQQEYEELFKSEGYDDYTDINIRDKFGFVRFTTQARVDLFIHCFNGFLFKGQKMRSSRSRANTPTGKTLHLSGFDPSLLSERAIYKELSPYGFIRRITGKRDFAFVEFDTHDDAQNVVNEFKARSKCVINGCPIKIAFARNEHHIDQQSLALPLSMILPEDHKFWARLQAILNNN</sequence>
<dbReference type="RefSeq" id="XP_068360775.1">
    <property type="nucleotide sequence ID" value="XM_068503582.1"/>
</dbReference>
<dbReference type="Proteomes" id="UP000179807">
    <property type="component" value="Unassembled WGS sequence"/>
</dbReference>
<evidence type="ECO:0000259" key="2">
    <source>
        <dbReference type="PROSITE" id="PS50102"/>
    </source>
</evidence>
<keyword evidence="4" id="KW-1185">Reference proteome</keyword>
<organism evidence="3 4">
    <name type="scientific">Tritrichomonas foetus</name>
    <dbReference type="NCBI Taxonomy" id="1144522"/>
    <lineage>
        <taxon>Eukaryota</taxon>
        <taxon>Metamonada</taxon>
        <taxon>Parabasalia</taxon>
        <taxon>Tritrichomonadida</taxon>
        <taxon>Tritrichomonadidae</taxon>
        <taxon>Tritrichomonas</taxon>
    </lineage>
</organism>
<reference evidence="3" key="1">
    <citation type="submission" date="2016-10" db="EMBL/GenBank/DDBJ databases">
        <authorList>
            <person name="Benchimol M."/>
            <person name="Almeida L.G."/>
            <person name="Vasconcelos A.T."/>
            <person name="Perreira-Neves A."/>
            <person name="Rosa I.A."/>
            <person name="Tasca T."/>
            <person name="Bogo M.R."/>
            <person name="de Souza W."/>
        </authorList>
    </citation>
    <scope>NUCLEOTIDE SEQUENCE [LARGE SCALE GENOMIC DNA]</scope>
    <source>
        <strain evidence="3">K</strain>
    </source>
</reference>
<protein>
    <recommendedName>
        <fullName evidence="2">RRM domain-containing protein</fullName>
    </recommendedName>
</protein>
<dbReference type="OrthoDB" id="5970at2759"/>
<evidence type="ECO:0000313" key="4">
    <source>
        <dbReference type="Proteomes" id="UP000179807"/>
    </source>
</evidence>
<comment type="caution">
    <text evidence="3">The sequence shown here is derived from an EMBL/GenBank/DDBJ whole genome shotgun (WGS) entry which is preliminary data.</text>
</comment>
<evidence type="ECO:0000313" key="3">
    <source>
        <dbReference type="EMBL" id="OHT07639.1"/>
    </source>
</evidence>
<keyword evidence="1" id="KW-0694">RNA-binding</keyword>
<proteinExistence type="predicted"/>
<feature type="domain" description="RRM" evidence="2">
    <location>
        <begin position="109"/>
        <end position="183"/>
    </location>
</feature>
<dbReference type="InterPro" id="IPR012677">
    <property type="entry name" value="Nucleotide-bd_a/b_plait_sf"/>
</dbReference>
<dbReference type="GO" id="GO:0003723">
    <property type="term" value="F:RNA binding"/>
    <property type="evidence" value="ECO:0007669"/>
    <property type="project" value="UniProtKB-UniRule"/>
</dbReference>
<gene>
    <name evidence="3" type="ORF">TRFO_24136</name>
</gene>
<dbReference type="Gene3D" id="3.30.70.330">
    <property type="match status" value="2"/>
</dbReference>
<dbReference type="InterPro" id="IPR035979">
    <property type="entry name" value="RBD_domain_sf"/>
</dbReference>
<dbReference type="SUPFAM" id="SSF54928">
    <property type="entry name" value="RNA-binding domain, RBD"/>
    <property type="match status" value="1"/>
</dbReference>
<dbReference type="SMART" id="SM00360">
    <property type="entry name" value="RRM"/>
    <property type="match status" value="2"/>
</dbReference>
<feature type="domain" description="RRM" evidence="2">
    <location>
        <begin position="29"/>
        <end position="103"/>
    </location>
</feature>
<dbReference type="PROSITE" id="PS50102">
    <property type="entry name" value="RRM"/>
    <property type="match status" value="2"/>
</dbReference>
<dbReference type="GeneID" id="94838286"/>
<dbReference type="EMBL" id="MLAK01000691">
    <property type="protein sequence ID" value="OHT07639.1"/>
    <property type="molecule type" value="Genomic_DNA"/>
</dbReference>
<dbReference type="AlphaFoldDB" id="A0A1J4K8A9"/>